<protein>
    <recommendedName>
        <fullName evidence="6">Ribosomal protein L10</fullName>
    </recommendedName>
</protein>
<keyword evidence="3" id="KW-0687">Ribonucleoprotein</keyword>
<evidence type="ECO:0008006" key="6">
    <source>
        <dbReference type="Google" id="ProtNLM"/>
    </source>
</evidence>
<dbReference type="EMBL" id="JAAAJB010000259">
    <property type="protein sequence ID" value="KAG0260146.1"/>
    <property type="molecule type" value="Genomic_DNA"/>
</dbReference>
<dbReference type="GO" id="GO:1990904">
    <property type="term" value="C:ribonucleoprotein complex"/>
    <property type="evidence" value="ECO:0007669"/>
    <property type="project" value="UniProtKB-KW"/>
</dbReference>
<dbReference type="Gene3D" id="3.30.70.1730">
    <property type="match status" value="1"/>
</dbReference>
<evidence type="ECO:0000313" key="5">
    <source>
        <dbReference type="Proteomes" id="UP000807716"/>
    </source>
</evidence>
<name>A0A9P6Q412_9FUNG</name>
<dbReference type="InterPro" id="IPR043141">
    <property type="entry name" value="Ribosomal_uL10-like_sf"/>
</dbReference>
<dbReference type="GO" id="GO:0005840">
    <property type="term" value="C:ribosome"/>
    <property type="evidence" value="ECO:0007669"/>
    <property type="project" value="UniProtKB-KW"/>
</dbReference>
<evidence type="ECO:0000313" key="4">
    <source>
        <dbReference type="EMBL" id="KAG0260146.1"/>
    </source>
</evidence>
<dbReference type="PANTHER" id="PTHR11560">
    <property type="entry name" value="39S RIBOSOMAL PROTEIN L10, MITOCHONDRIAL"/>
    <property type="match status" value="1"/>
</dbReference>
<accession>A0A9P6Q412</accession>
<comment type="similarity">
    <text evidence="1">Belongs to the universal ribosomal protein uL10 family.</text>
</comment>
<dbReference type="Pfam" id="PF00466">
    <property type="entry name" value="Ribosomal_L10"/>
    <property type="match status" value="1"/>
</dbReference>
<dbReference type="SUPFAM" id="SSF160369">
    <property type="entry name" value="Ribosomal protein L10-like"/>
    <property type="match status" value="1"/>
</dbReference>
<dbReference type="InterPro" id="IPR047865">
    <property type="entry name" value="Ribosomal_uL10_bac_type"/>
</dbReference>
<sequence>MLSPFRGIAGRSVRSLIAVRTYATVKKAASTVASGATQASGEAAAASPAKQLTNYGKEFRSQKVFLHHTYTQLLNNSRIMLICQHNNMAVPELIKLRADLAKAGGEMKVLRLGIFSAALRETRFANLEPLITGPTCLIHCNVTPEEEEAATYSKQPIGLKGIRQVVEKHSKMVLLGGAVDDALLSVEDVARVVDMPGIQTMRSQVVGVLSQAAGGRLVQLLQMNPQMLVLNLDAHAKSAEGNDNK</sequence>
<comment type="caution">
    <text evidence="4">The sequence shown here is derived from an EMBL/GenBank/DDBJ whole genome shotgun (WGS) entry which is preliminary data.</text>
</comment>
<organism evidence="4 5">
    <name type="scientific">Actinomortierella ambigua</name>
    <dbReference type="NCBI Taxonomy" id="1343610"/>
    <lineage>
        <taxon>Eukaryota</taxon>
        <taxon>Fungi</taxon>
        <taxon>Fungi incertae sedis</taxon>
        <taxon>Mucoromycota</taxon>
        <taxon>Mortierellomycotina</taxon>
        <taxon>Mortierellomycetes</taxon>
        <taxon>Mortierellales</taxon>
        <taxon>Mortierellaceae</taxon>
        <taxon>Actinomortierella</taxon>
    </lineage>
</organism>
<dbReference type="OrthoDB" id="360689at2759"/>
<keyword evidence="2" id="KW-0689">Ribosomal protein</keyword>
<reference evidence="4" key="1">
    <citation type="journal article" date="2020" name="Fungal Divers.">
        <title>Resolving the Mortierellaceae phylogeny through synthesis of multi-gene phylogenetics and phylogenomics.</title>
        <authorList>
            <person name="Vandepol N."/>
            <person name="Liber J."/>
            <person name="Desiro A."/>
            <person name="Na H."/>
            <person name="Kennedy M."/>
            <person name="Barry K."/>
            <person name="Grigoriev I.V."/>
            <person name="Miller A.N."/>
            <person name="O'Donnell K."/>
            <person name="Stajich J.E."/>
            <person name="Bonito G."/>
        </authorList>
    </citation>
    <scope>NUCLEOTIDE SEQUENCE</scope>
    <source>
        <strain evidence="4">BC1065</strain>
    </source>
</reference>
<dbReference type="AlphaFoldDB" id="A0A9P6Q412"/>
<proteinExistence type="inferred from homology"/>
<keyword evidence="5" id="KW-1185">Reference proteome</keyword>
<dbReference type="CDD" id="cd05797">
    <property type="entry name" value="Ribosomal_L10"/>
    <property type="match status" value="1"/>
</dbReference>
<dbReference type="InterPro" id="IPR001790">
    <property type="entry name" value="Ribosomal_uL10"/>
</dbReference>
<dbReference type="Proteomes" id="UP000807716">
    <property type="component" value="Unassembled WGS sequence"/>
</dbReference>
<evidence type="ECO:0000256" key="3">
    <source>
        <dbReference type="ARBA" id="ARBA00023274"/>
    </source>
</evidence>
<gene>
    <name evidence="4" type="ORF">DFQ27_003695</name>
</gene>
<evidence type="ECO:0000256" key="2">
    <source>
        <dbReference type="ARBA" id="ARBA00022980"/>
    </source>
</evidence>
<evidence type="ECO:0000256" key="1">
    <source>
        <dbReference type="ARBA" id="ARBA00008889"/>
    </source>
</evidence>